<dbReference type="InterPro" id="IPR050426">
    <property type="entry name" value="Glycosyltransferase_28"/>
</dbReference>
<dbReference type="PANTHER" id="PTHR48050">
    <property type="entry name" value="STEROL 3-BETA-GLUCOSYLTRANSFERASE"/>
    <property type="match status" value="1"/>
</dbReference>
<dbReference type="Gene3D" id="3.40.50.2000">
    <property type="entry name" value="Glycogen Phosphorylase B"/>
    <property type="match status" value="2"/>
</dbReference>
<dbReference type="GO" id="GO:0008194">
    <property type="term" value="F:UDP-glycosyltransferase activity"/>
    <property type="evidence" value="ECO:0007669"/>
    <property type="project" value="InterPro"/>
</dbReference>
<dbReference type="Pfam" id="PF00201">
    <property type="entry name" value="UDPGT"/>
    <property type="match status" value="1"/>
</dbReference>
<dbReference type="SUPFAM" id="SSF53756">
    <property type="entry name" value="UDP-Glycosyltransferase/glycogen phosphorylase"/>
    <property type="match status" value="1"/>
</dbReference>
<dbReference type="CDD" id="cd03784">
    <property type="entry name" value="GT1_Gtf-like"/>
    <property type="match status" value="1"/>
</dbReference>
<organism evidence="2 3">
    <name type="scientific">Dermatophagoides farinae</name>
    <name type="common">American house dust mite</name>
    <dbReference type="NCBI Taxonomy" id="6954"/>
    <lineage>
        <taxon>Eukaryota</taxon>
        <taxon>Metazoa</taxon>
        <taxon>Ecdysozoa</taxon>
        <taxon>Arthropoda</taxon>
        <taxon>Chelicerata</taxon>
        <taxon>Arachnida</taxon>
        <taxon>Acari</taxon>
        <taxon>Acariformes</taxon>
        <taxon>Sarcoptiformes</taxon>
        <taxon>Astigmata</taxon>
        <taxon>Psoroptidia</taxon>
        <taxon>Analgoidea</taxon>
        <taxon>Pyroglyphidae</taxon>
        <taxon>Dermatophagoidinae</taxon>
        <taxon>Dermatophagoides</taxon>
    </lineage>
</organism>
<reference evidence="2" key="1">
    <citation type="submission" date="2013-05" db="EMBL/GenBank/DDBJ databases">
        <authorList>
            <person name="Yim A.K.Y."/>
            <person name="Chan T.F."/>
            <person name="Ji K.M."/>
            <person name="Liu X.Y."/>
            <person name="Zhou J.W."/>
            <person name="Li R.Q."/>
            <person name="Yang K.Y."/>
            <person name="Li J."/>
            <person name="Li M."/>
            <person name="Law P.T.W."/>
            <person name="Wu Y.L."/>
            <person name="Cai Z.L."/>
            <person name="Qin H."/>
            <person name="Bao Y."/>
            <person name="Leung R.K.K."/>
            <person name="Ng P.K.S."/>
            <person name="Zou J."/>
            <person name="Zhong X.J."/>
            <person name="Ran P.X."/>
            <person name="Zhong N.S."/>
            <person name="Liu Z.G."/>
            <person name="Tsui S.K.W."/>
        </authorList>
    </citation>
    <scope>NUCLEOTIDE SEQUENCE</scope>
    <source>
        <strain evidence="2">Derf</strain>
        <tissue evidence="2">Whole organism</tissue>
    </source>
</reference>
<evidence type="ECO:0000313" key="3">
    <source>
        <dbReference type="Proteomes" id="UP000790347"/>
    </source>
</evidence>
<protein>
    <recommendedName>
        <fullName evidence="4">UDP-glycosyltransferase</fullName>
    </recommendedName>
</protein>
<dbReference type="InterPro" id="IPR002213">
    <property type="entry name" value="UDP_glucos_trans"/>
</dbReference>
<evidence type="ECO:0008006" key="4">
    <source>
        <dbReference type="Google" id="ProtNLM"/>
    </source>
</evidence>
<reference evidence="2" key="2">
    <citation type="journal article" date="2022" name="Res Sq">
        <title>Comparative Genomics Reveals Insights into the Divergent Evolution of Astigmatic Mites and Household Pest Adaptations.</title>
        <authorList>
            <person name="Xiong Q."/>
            <person name="Wan A.T.-Y."/>
            <person name="Liu X.-Y."/>
            <person name="Fung C.S.-H."/>
            <person name="Xiao X."/>
            <person name="Malainual N."/>
            <person name="Hou J."/>
            <person name="Wang L."/>
            <person name="Wang M."/>
            <person name="Yang K."/>
            <person name="Cui Y."/>
            <person name="Leung E."/>
            <person name="Nong W."/>
            <person name="Shin S.-K."/>
            <person name="Au S."/>
            <person name="Jeong K.Y."/>
            <person name="Chew F.T."/>
            <person name="Hui J."/>
            <person name="Leung T.F."/>
            <person name="Tungtrongchitr A."/>
            <person name="Zhong N."/>
            <person name="Liu Z."/>
            <person name="Tsui S."/>
        </authorList>
    </citation>
    <scope>NUCLEOTIDE SEQUENCE</scope>
    <source>
        <strain evidence="2">Derf</strain>
        <tissue evidence="2">Whole organism</tissue>
    </source>
</reference>
<dbReference type="AlphaFoldDB" id="A0A922I8V7"/>
<sequence>MKILFYSMEGIGHVQACLGLANGLRKRDHQITFMIGSEYCGNFRKHGHEELILMDDGEDPKMFEKSSTNKIDRQSMIDHEQHPVLPLIVSRLQKSIVLQHKTPKEKLELRDNAMFKRIYEKMKRLHEKIDRLIDEHGPDLIIIDHFIIPPCIAFRRNTPWIFLFSGCPDFLYNSKELPPLMSGNFFEYDLNNCCYANQGLPSNDRSEWSEYRKLFHEKYQKPLQDLQNQLNQDFGYDPYPESIFFNKSPYLNLYGYPKELDFNDRVERPANFLQLDSFFDYNPDDYHPYEFPEEFRHKIQKNDRLIYISLGSCGPIDIELMKKIIESLRYTPYKYIISKGPLHDQYELADNMWGRQWLDQRRILPMVDIVIFHGGNNTLAECVMHGKPMIVMPLFFDQYSNAQRIHEKQFGIRMDPYRFEAKELIENVEKLLFNADGEIIRQNLQHASKRIRQSNSVRLACIQLERLVSLNMYGNENNSLKYDDDDVQ</sequence>
<dbReference type="EMBL" id="ASGP02000002">
    <property type="protein sequence ID" value="KAH9522149.1"/>
    <property type="molecule type" value="Genomic_DNA"/>
</dbReference>
<proteinExistence type="predicted"/>
<comment type="caution">
    <text evidence="2">The sequence shown here is derived from an EMBL/GenBank/DDBJ whole genome shotgun (WGS) entry which is preliminary data.</text>
</comment>
<accession>A0A922I8V7</accession>
<keyword evidence="1" id="KW-0808">Transferase</keyword>
<dbReference type="PANTHER" id="PTHR48050:SF13">
    <property type="entry name" value="STEROL 3-BETA-GLUCOSYLTRANSFERASE UGT80A2"/>
    <property type="match status" value="1"/>
</dbReference>
<evidence type="ECO:0000313" key="2">
    <source>
        <dbReference type="EMBL" id="KAH9522149.1"/>
    </source>
</evidence>
<evidence type="ECO:0000256" key="1">
    <source>
        <dbReference type="ARBA" id="ARBA00022679"/>
    </source>
</evidence>
<dbReference type="Proteomes" id="UP000790347">
    <property type="component" value="Unassembled WGS sequence"/>
</dbReference>
<keyword evidence="3" id="KW-1185">Reference proteome</keyword>
<name>A0A922I8V7_DERFA</name>
<gene>
    <name evidence="2" type="ORF">DERF_005748</name>
</gene>